<dbReference type="EMBL" id="KL584703">
    <property type="protein sequence ID" value="KEQ77282.1"/>
    <property type="molecule type" value="Genomic_DNA"/>
</dbReference>
<dbReference type="STRING" id="1043004.A0A074X5D5"/>
<dbReference type="RefSeq" id="XP_013431121.1">
    <property type="nucleotide sequence ID" value="XM_013575667.1"/>
</dbReference>
<sequence length="840" mass="94402">MSEPISDTAQPSTEISVHSSRSAMPFIEEDIEIKSEIKAEPTGCESPLFEPQQSTSAKERSRLSPELGPRAYGGGPVKDYVPGTQYKYSRHEAVPELEVNSHHHQKAIENFLYNIREVVLPAISPYKDDDKSIDDMVKWFTKNANVPEIPQTVFALLGNSGSGKTTTLNNLLGEAGLANADASLASVTQNPQLFNHLAGQLVRFSVEVLFLNGRSNEKLIRKCLSDLVKYVRYISNDDAEEENDDVREAAESSRQVFDDLFSDQDGLKSLDDVEEFLETRSLLPQSGEDVSESAVESVHQQIRERASSDGIDLDTREVRLTAGNVGELRAKTARFSERGAFAPLVSSVRTKFHSPLLAMGVEIADLPGYTDTNAHLRQASKDYSQNVSKAVFVADLSRCLTTPELKKSLKQTIKQRGTENVCLVLRGKENVDKSTSKWTKDEISHLEHLEKSLKAAKLQLDTIDDESLAAQATVNVQKCDRHILEYRISVRDRVVTDHFSQKEYRSKHDNSKIRVITVANKCHEQYMLGKNGAILSVDQTGIKELRAYMCEAPSTDRVRAFARHLALCLTKILRVSIWADGPKMPPRDTAMALFEQYTRWSIKEFKSSLTRAVVQYKKSLYTRFTDTWEEAVQKVIDRWIASYAARTQGVFIRQGGRHSPNTKGVKTAAKKQKLVSWPEDLLVVAEDDVVDLLKPTWAAINEVESGIEKYTRNVVDKISRGLKTLDTIGDATLEGVLSLFEDERDLCVRDLHDDIIELKNNLKSTAMKSTADEPCDEDSPIFVRETFKIFKTAFDKFPPKTKNLSKERMKYIREQITTNKGPYFMMSNEIASGMGPVIDK</sequence>
<feature type="domain" description="Dynamin N-terminal" evidence="2">
    <location>
        <begin position="155"/>
        <end position="423"/>
    </location>
</feature>
<protein>
    <recommendedName>
        <fullName evidence="2">Dynamin N-terminal domain-containing protein</fullName>
    </recommendedName>
</protein>
<evidence type="ECO:0000313" key="4">
    <source>
        <dbReference type="Proteomes" id="UP000027730"/>
    </source>
</evidence>
<gene>
    <name evidence="3" type="ORF">M436DRAFT_61043</name>
</gene>
<feature type="region of interest" description="Disordered" evidence="1">
    <location>
        <begin position="35"/>
        <end position="77"/>
    </location>
</feature>
<keyword evidence="4" id="KW-1185">Reference proteome</keyword>
<dbReference type="InterPro" id="IPR045063">
    <property type="entry name" value="Dynamin_N"/>
</dbReference>
<evidence type="ECO:0000256" key="1">
    <source>
        <dbReference type="SAM" id="MobiDB-lite"/>
    </source>
</evidence>
<evidence type="ECO:0000313" key="3">
    <source>
        <dbReference type="EMBL" id="KEQ77282.1"/>
    </source>
</evidence>
<feature type="compositionally biased region" description="Polar residues" evidence="1">
    <location>
        <begin position="1"/>
        <end position="22"/>
    </location>
</feature>
<feature type="region of interest" description="Disordered" evidence="1">
    <location>
        <begin position="1"/>
        <end position="23"/>
    </location>
</feature>
<dbReference type="InterPro" id="IPR027417">
    <property type="entry name" value="P-loop_NTPase"/>
</dbReference>
<accession>A0A074X5D5</accession>
<dbReference type="Pfam" id="PF00350">
    <property type="entry name" value="Dynamin_N"/>
    <property type="match status" value="1"/>
</dbReference>
<evidence type="ECO:0000259" key="2">
    <source>
        <dbReference type="Pfam" id="PF00350"/>
    </source>
</evidence>
<dbReference type="AlphaFoldDB" id="A0A074X5D5"/>
<dbReference type="Gene3D" id="3.40.50.300">
    <property type="entry name" value="P-loop containing nucleotide triphosphate hydrolases"/>
    <property type="match status" value="1"/>
</dbReference>
<dbReference type="Proteomes" id="UP000027730">
    <property type="component" value="Unassembled WGS sequence"/>
</dbReference>
<dbReference type="SUPFAM" id="SSF52540">
    <property type="entry name" value="P-loop containing nucleoside triphosphate hydrolases"/>
    <property type="match status" value="2"/>
</dbReference>
<organism evidence="3 4">
    <name type="scientific">Aureobasidium namibiae CBS 147.97</name>
    <dbReference type="NCBI Taxonomy" id="1043004"/>
    <lineage>
        <taxon>Eukaryota</taxon>
        <taxon>Fungi</taxon>
        <taxon>Dikarya</taxon>
        <taxon>Ascomycota</taxon>
        <taxon>Pezizomycotina</taxon>
        <taxon>Dothideomycetes</taxon>
        <taxon>Dothideomycetidae</taxon>
        <taxon>Dothideales</taxon>
        <taxon>Saccotheciaceae</taxon>
        <taxon>Aureobasidium</taxon>
    </lineage>
</organism>
<dbReference type="PANTHER" id="PTHR36681">
    <property type="entry name" value="NUCLEAR GTPASE, GERMINAL CENTER-ASSOCIATED, TANDEM DUPLICATE 3"/>
    <property type="match status" value="1"/>
</dbReference>
<dbReference type="OrthoDB" id="3598281at2759"/>
<dbReference type="HOGENOM" id="CLU_338575_0_0_1"/>
<reference evidence="3 4" key="1">
    <citation type="journal article" date="2014" name="BMC Genomics">
        <title>Genome sequencing of four Aureobasidium pullulans varieties: biotechnological potential, stress tolerance, and description of new species.</title>
        <authorList>
            <person name="Gostin Ar C."/>
            <person name="Ohm R.A."/>
            <person name="Kogej T."/>
            <person name="Sonjak S."/>
            <person name="Turk M."/>
            <person name="Zajc J."/>
            <person name="Zalar P."/>
            <person name="Grube M."/>
            <person name="Sun H."/>
            <person name="Han J."/>
            <person name="Sharma A."/>
            <person name="Chiniquy J."/>
            <person name="Ngan C.Y."/>
            <person name="Lipzen A."/>
            <person name="Barry K."/>
            <person name="Grigoriev I.V."/>
            <person name="Gunde-Cimerman N."/>
        </authorList>
    </citation>
    <scope>NUCLEOTIDE SEQUENCE [LARGE SCALE GENOMIC DNA]</scope>
    <source>
        <strain evidence="3 4">CBS 147.97</strain>
    </source>
</reference>
<dbReference type="PANTHER" id="PTHR36681:SF3">
    <property type="entry name" value="NUCLEAR GTPASE, GERMINAL CENTER-ASSOCIATED, TANDEM DUPLICATE 3"/>
    <property type="match status" value="1"/>
</dbReference>
<name>A0A074X5D5_9PEZI</name>
<proteinExistence type="predicted"/>
<dbReference type="GeneID" id="25413109"/>